<dbReference type="AlphaFoldDB" id="A0A7S9D2F6"/>
<keyword evidence="1" id="KW-0472">Membrane</keyword>
<feature type="transmembrane region" description="Helical" evidence="1">
    <location>
        <begin position="78"/>
        <end position="99"/>
    </location>
</feature>
<evidence type="ECO:0008006" key="4">
    <source>
        <dbReference type="Google" id="ProtNLM"/>
    </source>
</evidence>
<name>A0A7S9D2F6_9BRAD</name>
<proteinExistence type="predicted"/>
<feature type="transmembrane region" description="Helical" evidence="1">
    <location>
        <begin position="12"/>
        <end position="31"/>
    </location>
</feature>
<feature type="transmembrane region" description="Helical" evidence="1">
    <location>
        <begin position="105"/>
        <end position="126"/>
    </location>
</feature>
<organism evidence="2 3">
    <name type="scientific">Bradyrhizobium commune</name>
    <dbReference type="NCBI Taxonomy" id="83627"/>
    <lineage>
        <taxon>Bacteria</taxon>
        <taxon>Pseudomonadati</taxon>
        <taxon>Pseudomonadota</taxon>
        <taxon>Alphaproteobacteria</taxon>
        <taxon>Hyphomicrobiales</taxon>
        <taxon>Nitrobacteraceae</taxon>
        <taxon>Bradyrhizobium</taxon>
    </lineage>
</organism>
<keyword evidence="3" id="KW-1185">Reference proteome</keyword>
<reference evidence="2 3" key="1">
    <citation type="submission" date="2020-09" db="EMBL/GenBank/DDBJ databases">
        <title>Complete genomes of bradyrhizobia occurring on native shrubby legumes in Australia.</title>
        <authorList>
            <person name="Lafay B."/>
        </authorList>
    </citation>
    <scope>NUCLEOTIDE SEQUENCE [LARGE SCALE GENOMIC DNA]</scope>
    <source>
        <strain evidence="2 3">BDV5040</strain>
    </source>
</reference>
<sequence length="132" mass="14935">MELRSDNKIRYARWIFLAAGTYGLLVLVPGFFFENELAVRAPPAITHPEFYYGFGGAVTLWQIVFFFIATDPIRFRPLVALSILEKFSFFSVCLVLFLTGRLAPGAPLLGGAIDALWMVLFAIAWIRIRDRS</sequence>
<keyword evidence="1" id="KW-0812">Transmembrane</keyword>
<protein>
    <recommendedName>
        <fullName evidence="4">DUF4345 domain-containing protein</fullName>
    </recommendedName>
</protein>
<evidence type="ECO:0000313" key="2">
    <source>
        <dbReference type="EMBL" id="QPF89921.1"/>
    </source>
</evidence>
<dbReference type="EMBL" id="CP061379">
    <property type="protein sequence ID" value="QPF89921.1"/>
    <property type="molecule type" value="Genomic_DNA"/>
</dbReference>
<feature type="transmembrane region" description="Helical" evidence="1">
    <location>
        <begin position="51"/>
        <end position="69"/>
    </location>
</feature>
<dbReference type="Proteomes" id="UP000594621">
    <property type="component" value="Chromosome"/>
</dbReference>
<keyword evidence="1" id="KW-1133">Transmembrane helix</keyword>
<accession>A0A7S9D2F6</accession>
<evidence type="ECO:0000313" key="3">
    <source>
        <dbReference type="Proteomes" id="UP000594621"/>
    </source>
</evidence>
<dbReference type="RefSeq" id="WP_195799518.1">
    <property type="nucleotide sequence ID" value="NZ_CP061379.1"/>
</dbReference>
<dbReference type="KEGG" id="bcou:IC761_25925"/>
<gene>
    <name evidence="2" type="ORF">IC761_25925</name>
</gene>
<evidence type="ECO:0000256" key="1">
    <source>
        <dbReference type="SAM" id="Phobius"/>
    </source>
</evidence>